<dbReference type="AlphaFoldDB" id="A0A8T3CMZ4"/>
<feature type="region of interest" description="Disordered" evidence="2">
    <location>
        <begin position="658"/>
        <end position="699"/>
    </location>
</feature>
<dbReference type="PANTHER" id="PTHR14392">
    <property type="entry name" value="NIBAN FAMILY MEMBER"/>
    <property type="match status" value="1"/>
</dbReference>
<feature type="domain" description="Niban 1/2/3" evidence="4">
    <location>
        <begin position="419"/>
        <end position="588"/>
    </location>
</feature>
<dbReference type="OrthoDB" id="9412522at2759"/>
<sequence length="776" mass="87928">MILTSQRLTWEIPVQYDNHLGLTCPARESVVLVCFGSSKNVKASSETLEITNIWRFGVRENSEGRNPYSCPPGFIPAVFILMRLCEMGGLHSSYLSAGQRRKLSERTVAMMRDFSSHFRRQLGAAVLEQAQWDAGLREAPGSPVALLQHDPELGSVPMMEGTLLQYLDGKWRMRHLQVTQSFAVESRDSREVFEGGWECRRDLILTGCQICTTIQEHRLLVEDTCKHISGKRGGKMPFWDCPTEFPVFIHHRYCAPLCLCAETREAQWLWAWLLRRVVQQQSTVLQRTDTFELRVFLEALRFLRQERGSYEPGVLVMGSEEEVLSSLVMEEILPCLRYQIFPRLFLDQRRLTWIKLQAEVYDQVCAKVRTELKVLMKELTQQRPLLEKLVRSELHQITALQDLIAHKITEDRCREISYFLSHAIIPLLVPTFQAVATPICDGFAAARQHFLDTCDEVIAKGCSGETVQEILSPLCNLGLGSARASQYLPLLELSAGGQAWLQASWGIHRDFCRLLVYQAQSTLQQLLDRAAVMFRRLLAVQIRFFLDPSQLSAALHRVRDQVLKQLDQDLRSIRTRLVLESVLQLSLPALIQKLSSLEPSLPQPLGYRDHTPFLHYNILHHQVLRASLTREIHKVIRDTLPQDCVPLSAELRFPSSEHVYEDLSPPGGRLRTCSQLSDSPTLTPGTGSFESVEGSEGDGGADGVTVLEGGEFISACSQRQAGEREDTQPLLTDSSSCLHSFLFLFSIFYFSVLPPPFFGNLPLSFRTRCSKLPMST</sequence>
<dbReference type="EMBL" id="JAERUA010000019">
    <property type="protein sequence ID" value="KAI1886509.1"/>
    <property type="molecule type" value="Genomic_DNA"/>
</dbReference>
<evidence type="ECO:0000256" key="3">
    <source>
        <dbReference type="SAM" id="Phobius"/>
    </source>
</evidence>
<proteinExistence type="inferred from homology"/>
<gene>
    <name evidence="5" type="ORF">AGOR_G00196480</name>
</gene>
<keyword evidence="3" id="KW-1133">Transmembrane helix</keyword>
<dbReference type="PANTHER" id="PTHR14392:SF3">
    <property type="entry name" value="PROTEIN NIBAN 1"/>
    <property type="match status" value="1"/>
</dbReference>
<keyword evidence="6" id="KW-1185">Reference proteome</keyword>
<organism evidence="5 6">
    <name type="scientific">Albula goreensis</name>
    <dbReference type="NCBI Taxonomy" id="1534307"/>
    <lineage>
        <taxon>Eukaryota</taxon>
        <taxon>Metazoa</taxon>
        <taxon>Chordata</taxon>
        <taxon>Craniata</taxon>
        <taxon>Vertebrata</taxon>
        <taxon>Euteleostomi</taxon>
        <taxon>Actinopterygii</taxon>
        <taxon>Neopterygii</taxon>
        <taxon>Teleostei</taxon>
        <taxon>Albuliformes</taxon>
        <taxon>Albulidae</taxon>
        <taxon>Albula</taxon>
    </lineage>
</organism>
<accession>A0A8T3CMZ4</accession>
<name>A0A8T3CMZ4_9TELE</name>
<comment type="similarity">
    <text evidence="1">Belongs to the Niban family.</text>
</comment>
<dbReference type="Pfam" id="PF26086">
    <property type="entry name" value="Niban2"/>
    <property type="match status" value="1"/>
</dbReference>
<evidence type="ECO:0000259" key="4">
    <source>
        <dbReference type="Pfam" id="PF26086"/>
    </source>
</evidence>
<reference evidence="5" key="1">
    <citation type="submission" date="2021-01" db="EMBL/GenBank/DDBJ databases">
        <authorList>
            <person name="Zahm M."/>
            <person name="Roques C."/>
            <person name="Cabau C."/>
            <person name="Klopp C."/>
            <person name="Donnadieu C."/>
            <person name="Jouanno E."/>
            <person name="Lampietro C."/>
            <person name="Louis A."/>
            <person name="Herpin A."/>
            <person name="Echchiki A."/>
            <person name="Berthelot C."/>
            <person name="Parey E."/>
            <person name="Roest-Crollius H."/>
            <person name="Braasch I."/>
            <person name="Postlethwait J."/>
            <person name="Bobe J."/>
            <person name="Montfort J."/>
            <person name="Bouchez O."/>
            <person name="Begum T."/>
            <person name="Mejri S."/>
            <person name="Adams A."/>
            <person name="Chen W.-J."/>
            <person name="Guiguen Y."/>
        </authorList>
    </citation>
    <scope>NUCLEOTIDE SEQUENCE</scope>
    <source>
        <tissue evidence="5">Blood</tissue>
    </source>
</reference>
<evidence type="ECO:0000313" key="6">
    <source>
        <dbReference type="Proteomes" id="UP000829720"/>
    </source>
</evidence>
<feature type="transmembrane region" description="Helical" evidence="3">
    <location>
        <begin position="738"/>
        <end position="758"/>
    </location>
</feature>
<keyword evidence="3" id="KW-0812">Transmembrane</keyword>
<evidence type="ECO:0000256" key="1">
    <source>
        <dbReference type="ARBA" id="ARBA00010251"/>
    </source>
</evidence>
<dbReference type="Proteomes" id="UP000829720">
    <property type="component" value="Unassembled WGS sequence"/>
</dbReference>
<comment type="caution">
    <text evidence="5">The sequence shown here is derived from an EMBL/GenBank/DDBJ whole genome shotgun (WGS) entry which is preliminary data.</text>
</comment>
<dbReference type="InterPro" id="IPR059060">
    <property type="entry name" value="Niban_1/2/3_dom"/>
</dbReference>
<evidence type="ECO:0000256" key="2">
    <source>
        <dbReference type="SAM" id="MobiDB-lite"/>
    </source>
</evidence>
<dbReference type="SUPFAM" id="SSF50729">
    <property type="entry name" value="PH domain-like"/>
    <property type="match status" value="1"/>
</dbReference>
<dbReference type="InterPro" id="IPR026088">
    <property type="entry name" value="Niban-like"/>
</dbReference>
<evidence type="ECO:0000313" key="5">
    <source>
        <dbReference type="EMBL" id="KAI1886509.1"/>
    </source>
</evidence>
<keyword evidence="3" id="KW-0472">Membrane</keyword>
<feature type="compositionally biased region" description="Polar residues" evidence="2">
    <location>
        <begin position="672"/>
        <end position="689"/>
    </location>
</feature>
<protein>
    <recommendedName>
        <fullName evidence="4">Niban 1/2/3 domain-containing protein</fullName>
    </recommendedName>
</protein>
<dbReference type="Pfam" id="PF26089">
    <property type="entry name" value="PH_Niban2"/>
    <property type="match status" value="1"/>
</dbReference>